<keyword evidence="9" id="KW-1185">Reference proteome</keyword>
<dbReference type="GO" id="GO:0020037">
    <property type="term" value="F:heme binding"/>
    <property type="evidence" value="ECO:0007669"/>
    <property type="project" value="InterPro"/>
</dbReference>
<dbReference type="CDD" id="cd11069">
    <property type="entry name" value="CYP_FUM15-like"/>
    <property type="match status" value="1"/>
</dbReference>
<evidence type="ECO:0000256" key="2">
    <source>
        <dbReference type="ARBA" id="ARBA00010617"/>
    </source>
</evidence>
<dbReference type="PANTHER" id="PTHR24305:SF166">
    <property type="entry name" value="CYTOCHROME P450 12A4, MITOCHONDRIAL-RELATED"/>
    <property type="match status" value="1"/>
</dbReference>
<dbReference type="Pfam" id="PF00067">
    <property type="entry name" value="p450"/>
    <property type="match status" value="1"/>
</dbReference>
<comment type="similarity">
    <text evidence="2">Belongs to the cytochrome P450 family.</text>
</comment>
<evidence type="ECO:0008006" key="10">
    <source>
        <dbReference type="Google" id="ProtNLM"/>
    </source>
</evidence>
<evidence type="ECO:0000256" key="3">
    <source>
        <dbReference type="ARBA" id="ARBA00022723"/>
    </source>
</evidence>
<evidence type="ECO:0000256" key="7">
    <source>
        <dbReference type="SAM" id="SignalP"/>
    </source>
</evidence>
<dbReference type="InterPro" id="IPR001128">
    <property type="entry name" value="Cyt_P450"/>
</dbReference>
<comment type="cofactor">
    <cofactor evidence="1 6">
        <name>heme</name>
        <dbReference type="ChEBI" id="CHEBI:30413"/>
    </cofactor>
</comment>
<protein>
    <recommendedName>
        <fullName evidence="10">Cytochrome P450</fullName>
    </recommendedName>
</protein>
<dbReference type="Gene3D" id="1.10.630.10">
    <property type="entry name" value="Cytochrome P450"/>
    <property type="match status" value="1"/>
</dbReference>
<dbReference type="SUPFAM" id="SSF48264">
    <property type="entry name" value="Cytochrome P450"/>
    <property type="match status" value="1"/>
</dbReference>
<dbReference type="PRINTS" id="PR00465">
    <property type="entry name" value="EP450IV"/>
</dbReference>
<evidence type="ECO:0000256" key="1">
    <source>
        <dbReference type="ARBA" id="ARBA00001971"/>
    </source>
</evidence>
<keyword evidence="6" id="KW-0349">Heme</keyword>
<dbReference type="PRINTS" id="PR00385">
    <property type="entry name" value="P450"/>
</dbReference>
<dbReference type="PANTHER" id="PTHR24305">
    <property type="entry name" value="CYTOCHROME P450"/>
    <property type="match status" value="1"/>
</dbReference>
<dbReference type="Proteomes" id="UP000191672">
    <property type="component" value="Unassembled WGS sequence"/>
</dbReference>
<keyword evidence="7" id="KW-0732">Signal</keyword>
<evidence type="ECO:0000313" key="9">
    <source>
        <dbReference type="Proteomes" id="UP000191672"/>
    </source>
</evidence>
<feature type="signal peptide" evidence="7">
    <location>
        <begin position="1"/>
        <end position="19"/>
    </location>
</feature>
<dbReference type="InterPro" id="IPR002403">
    <property type="entry name" value="Cyt_P450_E_grp-IV"/>
</dbReference>
<dbReference type="STRING" id="416450.A0A1V6Q5V1"/>
<reference evidence="9" key="1">
    <citation type="journal article" date="2017" name="Nat. Microbiol.">
        <title>Global analysis of biosynthetic gene clusters reveals vast potential of secondary metabolite production in Penicillium species.</title>
        <authorList>
            <person name="Nielsen J.C."/>
            <person name="Grijseels S."/>
            <person name="Prigent S."/>
            <person name="Ji B."/>
            <person name="Dainat J."/>
            <person name="Nielsen K.F."/>
            <person name="Frisvad J.C."/>
            <person name="Workman M."/>
            <person name="Nielsen J."/>
        </authorList>
    </citation>
    <scope>NUCLEOTIDE SEQUENCE [LARGE SCALE GENOMIC DNA]</scope>
    <source>
        <strain evidence="9">IBT 31811</strain>
    </source>
</reference>
<organism evidence="8 9">
    <name type="scientific">Penicillium antarcticum</name>
    <dbReference type="NCBI Taxonomy" id="416450"/>
    <lineage>
        <taxon>Eukaryota</taxon>
        <taxon>Fungi</taxon>
        <taxon>Dikarya</taxon>
        <taxon>Ascomycota</taxon>
        <taxon>Pezizomycotina</taxon>
        <taxon>Eurotiomycetes</taxon>
        <taxon>Eurotiomycetidae</taxon>
        <taxon>Eurotiales</taxon>
        <taxon>Aspergillaceae</taxon>
        <taxon>Penicillium</taxon>
    </lineage>
</organism>
<dbReference type="AlphaFoldDB" id="A0A1V6Q5V1"/>
<proteinExistence type="inferred from homology"/>
<sequence length="537" mass="60062">MSLSLGILVLLSSISITQAAVCLKYLPQYFENQTLHHLFWCAQGVNIILWAIYETQIYPRFICPLRQLPGPTGGYPLLGYGLIRFKKPVGPEYLKFMQETSHNGLMRYRGFLNTNNVLLASPQTLAEVLVKRPYDFEKPEGPRNFMRRVLGDGLVLVEGDVHKFQRKRLMPSFSFRNIKDLYPTFWDKSIKLTDAIAEKVLASSGGTGITDVNFWSTKVTLDIIGIAGLGRDFNTIKNSDDLLAQTYDKIMEPSLGKMIIFALTSYKLHWLNQFVPGRIDAKLESATDSLRRTCIHFVHEKREKSAAMGSESTDILSKLMETNEFSNEELVDQLLTFIAAGHETTSSTFAWVIYLLASNPHIQSQLREEIHANLRTTSPVDADSDLSSVLESLPLLNGVCNETLRLYPTVPLSMRTPRQDTTIAGQRIPKGTEIYIVPWAVNRDQELWGPDADVFKPERWIDAETGKPNNTGGTSSNYSILTFLHGVHSCIGQGFAKAELRALTAAFVGAFEIELAYPDRPPIPAGLITTKPEGGIE</sequence>
<dbReference type="EMBL" id="MDYN01000012">
    <property type="protein sequence ID" value="OQD84618.1"/>
    <property type="molecule type" value="Genomic_DNA"/>
</dbReference>
<evidence type="ECO:0000256" key="5">
    <source>
        <dbReference type="ARBA" id="ARBA00023004"/>
    </source>
</evidence>
<name>A0A1V6Q5V1_9EURO</name>
<keyword evidence="5 6" id="KW-0408">Iron</keyword>
<evidence type="ECO:0000256" key="6">
    <source>
        <dbReference type="PIRSR" id="PIRSR602403-1"/>
    </source>
</evidence>
<dbReference type="GO" id="GO:0016705">
    <property type="term" value="F:oxidoreductase activity, acting on paired donors, with incorporation or reduction of molecular oxygen"/>
    <property type="evidence" value="ECO:0007669"/>
    <property type="project" value="InterPro"/>
</dbReference>
<dbReference type="InterPro" id="IPR036396">
    <property type="entry name" value="Cyt_P450_sf"/>
</dbReference>
<dbReference type="GO" id="GO:0043386">
    <property type="term" value="P:mycotoxin biosynthetic process"/>
    <property type="evidence" value="ECO:0007669"/>
    <property type="project" value="UniProtKB-ARBA"/>
</dbReference>
<feature type="chain" id="PRO_5012912556" description="Cytochrome P450" evidence="7">
    <location>
        <begin position="20"/>
        <end position="537"/>
    </location>
</feature>
<accession>A0A1V6Q5V1</accession>
<dbReference type="InterPro" id="IPR050121">
    <property type="entry name" value="Cytochrome_P450_monoxygenase"/>
</dbReference>
<gene>
    <name evidence="8" type="ORF">PENANT_c012G03916</name>
</gene>
<dbReference type="GO" id="GO:0005506">
    <property type="term" value="F:iron ion binding"/>
    <property type="evidence" value="ECO:0007669"/>
    <property type="project" value="InterPro"/>
</dbReference>
<keyword evidence="4" id="KW-0560">Oxidoreductase</keyword>
<evidence type="ECO:0000313" key="8">
    <source>
        <dbReference type="EMBL" id="OQD84618.1"/>
    </source>
</evidence>
<feature type="binding site" description="axial binding residue" evidence="6">
    <location>
        <position position="490"/>
    </location>
    <ligand>
        <name>heme</name>
        <dbReference type="ChEBI" id="CHEBI:30413"/>
    </ligand>
    <ligandPart>
        <name>Fe</name>
        <dbReference type="ChEBI" id="CHEBI:18248"/>
    </ligandPart>
</feature>
<keyword evidence="3 6" id="KW-0479">Metal-binding</keyword>
<evidence type="ECO:0000256" key="4">
    <source>
        <dbReference type="ARBA" id="ARBA00023002"/>
    </source>
</evidence>
<dbReference type="FunFam" id="1.10.630.10:FF:000051">
    <property type="entry name" value="Cytochrome P450 monooxygenase (Fum15)"/>
    <property type="match status" value="1"/>
</dbReference>
<comment type="caution">
    <text evidence="8">The sequence shown here is derived from an EMBL/GenBank/DDBJ whole genome shotgun (WGS) entry which is preliminary data.</text>
</comment>
<dbReference type="GO" id="GO:0004497">
    <property type="term" value="F:monooxygenase activity"/>
    <property type="evidence" value="ECO:0007669"/>
    <property type="project" value="InterPro"/>
</dbReference>